<keyword evidence="2" id="KW-0813">Transport</keyword>
<dbReference type="SUPFAM" id="SSF52833">
    <property type="entry name" value="Thioredoxin-like"/>
    <property type="match status" value="1"/>
</dbReference>
<dbReference type="Gene3D" id="3.40.30.10">
    <property type="entry name" value="Glutaredoxin"/>
    <property type="match status" value="1"/>
</dbReference>
<gene>
    <name evidence="8" type="primary">trxA_1</name>
    <name evidence="8" type="ORF">GCM10009762_01470</name>
</gene>
<dbReference type="RefSeq" id="WP_346029351.1">
    <property type="nucleotide sequence ID" value="NZ_BAAANV010000003.1"/>
</dbReference>
<name>A0ABN2B120_9MICO</name>
<evidence type="ECO:0000256" key="4">
    <source>
        <dbReference type="ARBA" id="ARBA00023157"/>
    </source>
</evidence>
<keyword evidence="9" id="KW-1185">Reference proteome</keyword>
<keyword evidence="5" id="KW-0676">Redox-active center</keyword>
<dbReference type="CDD" id="cd02947">
    <property type="entry name" value="TRX_family"/>
    <property type="match status" value="1"/>
</dbReference>
<protein>
    <recommendedName>
        <fullName evidence="6">Thioredoxin</fullName>
    </recommendedName>
</protein>
<feature type="domain" description="Thioredoxin" evidence="7">
    <location>
        <begin position="1"/>
        <end position="105"/>
    </location>
</feature>
<reference evidence="8 9" key="1">
    <citation type="journal article" date="2019" name="Int. J. Syst. Evol. Microbiol.">
        <title>The Global Catalogue of Microorganisms (GCM) 10K type strain sequencing project: providing services to taxonomists for standard genome sequencing and annotation.</title>
        <authorList>
            <consortium name="The Broad Institute Genomics Platform"/>
            <consortium name="The Broad Institute Genome Sequencing Center for Infectious Disease"/>
            <person name="Wu L."/>
            <person name="Ma J."/>
        </authorList>
    </citation>
    <scope>NUCLEOTIDE SEQUENCE [LARGE SCALE GENOMIC DNA]</scope>
    <source>
        <strain evidence="8 9">JCM 14588</strain>
    </source>
</reference>
<evidence type="ECO:0000256" key="2">
    <source>
        <dbReference type="ARBA" id="ARBA00022448"/>
    </source>
</evidence>
<proteinExistence type="inferred from homology"/>
<dbReference type="PANTHER" id="PTHR45663">
    <property type="entry name" value="GEO12009P1"/>
    <property type="match status" value="1"/>
</dbReference>
<dbReference type="InterPro" id="IPR005746">
    <property type="entry name" value="Thioredoxin"/>
</dbReference>
<accession>A0ABN2B120</accession>
<dbReference type="InterPro" id="IPR013766">
    <property type="entry name" value="Thioredoxin_domain"/>
</dbReference>
<comment type="caution">
    <text evidence="8">The sequence shown here is derived from an EMBL/GenBank/DDBJ whole genome shotgun (WGS) entry which is preliminary data.</text>
</comment>
<evidence type="ECO:0000256" key="6">
    <source>
        <dbReference type="NCBIfam" id="TIGR01068"/>
    </source>
</evidence>
<evidence type="ECO:0000256" key="1">
    <source>
        <dbReference type="ARBA" id="ARBA00008987"/>
    </source>
</evidence>
<dbReference type="PROSITE" id="PS51352">
    <property type="entry name" value="THIOREDOXIN_2"/>
    <property type="match status" value="1"/>
</dbReference>
<comment type="similarity">
    <text evidence="1">Belongs to the thioredoxin family.</text>
</comment>
<dbReference type="InterPro" id="IPR017937">
    <property type="entry name" value="Thioredoxin_CS"/>
</dbReference>
<dbReference type="EMBL" id="BAAANV010000003">
    <property type="protein sequence ID" value="GAA1530793.1"/>
    <property type="molecule type" value="Genomic_DNA"/>
</dbReference>
<evidence type="ECO:0000256" key="5">
    <source>
        <dbReference type="ARBA" id="ARBA00023284"/>
    </source>
</evidence>
<dbReference type="PANTHER" id="PTHR45663:SF40">
    <property type="entry name" value="THIOREDOXIN 2"/>
    <property type="match status" value="1"/>
</dbReference>
<evidence type="ECO:0000256" key="3">
    <source>
        <dbReference type="ARBA" id="ARBA00022982"/>
    </source>
</evidence>
<keyword evidence="4" id="KW-1015">Disulfide bond</keyword>
<dbReference type="Proteomes" id="UP001501288">
    <property type="component" value="Unassembled WGS sequence"/>
</dbReference>
<evidence type="ECO:0000313" key="9">
    <source>
        <dbReference type="Proteomes" id="UP001501288"/>
    </source>
</evidence>
<dbReference type="NCBIfam" id="TIGR01068">
    <property type="entry name" value="thioredoxin"/>
    <property type="match status" value="1"/>
</dbReference>
<evidence type="ECO:0000259" key="7">
    <source>
        <dbReference type="PROSITE" id="PS51352"/>
    </source>
</evidence>
<keyword evidence="3" id="KW-0249">Electron transport</keyword>
<sequence length="149" mass="15889">MATIELTGDTFTETIENNDIVLVDFWAAWCGPCRQFAPVFEEASNKHEDIVFAKVDTDAEQELAAAANIQSIPTLMAFRDGLMVFSNSGVLPAAAVEDLIRQIRELPMDDIRAKMEADAKAREAGGGCGCGGCNCGKAADEAVSEDAKA</sequence>
<dbReference type="PRINTS" id="PR00421">
    <property type="entry name" value="THIOREDOXIN"/>
</dbReference>
<evidence type="ECO:0000313" key="8">
    <source>
        <dbReference type="EMBL" id="GAA1530793.1"/>
    </source>
</evidence>
<organism evidence="8 9">
    <name type="scientific">Dermacoccus barathri</name>
    <dbReference type="NCBI Taxonomy" id="322601"/>
    <lineage>
        <taxon>Bacteria</taxon>
        <taxon>Bacillati</taxon>
        <taxon>Actinomycetota</taxon>
        <taxon>Actinomycetes</taxon>
        <taxon>Micrococcales</taxon>
        <taxon>Dermacoccaceae</taxon>
        <taxon>Dermacoccus</taxon>
    </lineage>
</organism>
<dbReference type="InterPro" id="IPR036249">
    <property type="entry name" value="Thioredoxin-like_sf"/>
</dbReference>
<dbReference type="PROSITE" id="PS00194">
    <property type="entry name" value="THIOREDOXIN_1"/>
    <property type="match status" value="1"/>
</dbReference>
<dbReference type="Pfam" id="PF00085">
    <property type="entry name" value="Thioredoxin"/>
    <property type="match status" value="1"/>
</dbReference>